<sequence>MEYEIMVQNYLAETVYNEWKISNLQELNSDFIDANDTYELKKVYERHMKVK</sequence>
<feature type="non-terminal residue" evidence="1">
    <location>
        <position position="51"/>
    </location>
</feature>
<proteinExistence type="predicted"/>
<gene>
    <name evidence="1" type="ORF">GMARGA_LOCUS23743</name>
</gene>
<keyword evidence="2" id="KW-1185">Reference proteome</keyword>
<dbReference type="EMBL" id="CAJVQB010024314">
    <property type="protein sequence ID" value="CAG8803898.1"/>
    <property type="molecule type" value="Genomic_DNA"/>
</dbReference>
<evidence type="ECO:0000313" key="1">
    <source>
        <dbReference type="EMBL" id="CAG8803898.1"/>
    </source>
</evidence>
<organism evidence="1 2">
    <name type="scientific">Gigaspora margarita</name>
    <dbReference type="NCBI Taxonomy" id="4874"/>
    <lineage>
        <taxon>Eukaryota</taxon>
        <taxon>Fungi</taxon>
        <taxon>Fungi incertae sedis</taxon>
        <taxon>Mucoromycota</taxon>
        <taxon>Glomeromycotina</taxon>
        <taxon>Glomeromycetes</taxon>
        <taxon>Diversisporales</taxon>
        <taxon>Gigasporaceae</taxon>
        <taxon>Gigaspora</taxon>
    </lineage>
</organism>
<protein>
    <submittedName>
        <fullName evidence="1">4312_t:CDS:1</fullName>
    </submittedName>
</protein>
<name>A0ABN7VWZ3_GIGMA</name>
<comment type="caution">
    <text evidence="1">The sequence shown here is derived from an EMBL/GenBank/DDBJ whole genome shotgun (WGS) entry which is preliminary data.</text>
</comment>
<evidence type="ECO:0000313" key="2">
    <source>
        <dbReference type="Proteomes" id="UP000789901"/>
    </source>
</evidence>
<dbReference type="Proteomes" id="UP000789901">
    <property type="component" value="Unassembled WGS sequence"/>
</dbReference>
<reference evidence="1 2" key="1">
    <citation type="submission" date="2021-06" db="EMBL/GenBank/DDBJ databases">
        <authorList>
            <person name="Kallberg Y."/>
            <person name="Tangrot J."/>
            <person name="Rosling A."/>
        </authorList>
    </citation>
    <scope>NUCLEOTIDE SEQUENCE [LARGE SCALE GENOMIC DNA]</scope>
    <source>
        <strain evidence="1 2">120-4 pot B 10/14</strain>
    </source>
</reference>
<accession>A0ABN7VWZ3</accession>